<protein>
    <recommendedName>
        <fullName evidence="3">Adenylate kinase</fullName>
    </recommendedName>
</protein>
<dbReference type="InterPro" id="IPR052922">
    <property type="entry name" value="Cytidylate_Kinase-2"/>
</dbReference>
<name>A0A9P6EUN0_9AGAR</name>
<dbReference type="Proteomes" id="UP000807306">
    <property type="component" value="Unassembled WGS sequence"/>
</dbReference>
<dbReference type="EMBL" id="MU157825">
    <property type="protein sequence ID" value="KAF9535153.1"/>
    <property type="molecule type" value="Genomic_DNA"/>
</dbReference>
<proteinExistence type="predicted"/>
<reference evidence="1" key="1">
    <citation type="submission" date="2020-11" db="EMBL/GenBank/DDBJ databases">
        <authorList>
            <consortium name="DOE Joint Genome Institute"/>
            <person name="Ahrendt S."/>
            <person name="Riley R."/>
            <person name="Andreopoulos W."/>
            <person name="Labutti K."/>
            <person name="Pangilinan J."/>
            <person name="Ruiz-Duenas F.J."/>
            <person name="Barrasa J.M."/>
            <person name="Sanchez-Garcia M."/>
            <person name="Camarero S."/>
            <person name="Miyauchi S."/>
            <person name="Serrano A."/>
            <person name="Linde D."/>
            <person name="Babiker R."/>
            <person name="Drula E."/>
            <person name="Ayuso-Fernandez I."/>
            <person name="Pacheco R."/>
            <person name="Padilla G."/>
            <person name="Ferreira P."/>
            <person name="Barriuso J."/>
            <person name="Kellner H."/>
            <person name="Castanera R."/>
            <person name="Alfaro M."/>
            <person name="Ramirez L."/>
            <person name="Pisabarro A.G."/>
            <person name="Kuo A."/>
            <person name="Tritt A."/>
            <person name="Lipzen A."/>
            <person name="He G."/>
            <person name="Yan M."/>
            <person name="Ng V."/>
            <person name="Cullen D."/>
            <person name="Martin F."/>
            <person name="Rosso M.-N."/>
            <person name="Henrissat B."/>
            <person name="Hibbett D."/>
            <person name="Martinez A.T."/>
            <person name="Grigoriev I.V."/>
        </authorList>
    </citation>
    <scope>NUCLEOTIDE SEQUENCE</scope>
    <source>
        <strain evidence="1">CBS 506.95</strain>
    </source>
</reference>
<dbReference type="OrthoDB" id="65590at2759"/>
<evidence type="ECO:0000313" key="2">
    <source>
        <dbReference type="Proteomes" id="UP000807306"/>
    </source>
</evidence>
<dbReference type="PANTHER" id="PTHR37816:SF1">
    <property type="entry name" value="TOXIN"/>
    <property type="match status" value="1"/>
</dbReference>
<accession>A0A9P6EUN0</accession>
<comment type="caution">
    <text evidence="1">The sequence shown here is derived from an EMBL/GenBank/DDBJ whole genome shotgun (WGS) entry which is preliminary data.</text>
</comment>
<dbReference type="InterPro" id="IPR027417">
    <property type="entry name" value="P-loop_NTPase"/>
</dbReference>
<dbReference type="SUPFAM" id="SSF52540">
    <property type="entry name" value="P-loop containing nucleoside triphosphate hydrolases"/>
    <property type="match status" value="1"/>
</dbReference>
<gene>
    <name evidence="1" type="ORF">CPB83DRAFT_879353</name>
</gene>
<organism evidence="1 2">
    <name type="scientific">Crepidotus variabilis</name>
    <dbReference type="NCBI Taxonomy" id="179855"/>
    <lineage>
        <taxon>Eukaryota</taxon>
        <taxon>Fungi</taxon>
        <taxon>Dikarya</taxon>
        <taxon>Basidiomycota</taxon>
        <taxon>Agaricomycotina</taxon>
        <taxon>Agaricomycetes</taxon>
        <taxon>Agaricomycetidae</taxon>
        <taxon>Agaricales</taxon>
        <taxon>Agaricineae</taxon>
        <taxon>Crepidotaceae</taxon>
        <taxon>Crepidotus</taxon>
    </lineage>
</organism>
<dbReference type="PANTHER" id="PTHR37816">
    <property type="entry name" value="YALI0E33011P"/>
    <property type="match status" value="1"/>
</dbReference>
<dbReference type="AlphaFoldDB" id="A0A9P6EUN0"/>
<sequence length="227" mass="25708">MDRRSTLGFPPLLGDGQGHYRVHLVGNSGAGKTTVARTLGEILDLPVISMDPIFWKPGWIQSSKEEFQAKLRAAMEEAERTSGGWVAEGNYLSHGGNILHDTSTDTIWLDPPLLLYFPRLLLRTFRRLFGLQQTCSVGCSESVRETFFSKESIILWCLTQHSSNRTRNNANMREIGLGMGANIERRRMRRLGGWGTDLRDWLADVRQAADKQEDHGHDSQDLDRKKI</sequence>
<dbReference type="Gene3D" id="3.40.50.300">
    <property type="entry name" value="P-loop containing nucleotide triphosphate hydrolases"/>
    <property type="match status" value="1"/>
</dbReference>
<evidence type="ECO:0000313" key="1">
    <source>
        <dbReference type="EMBL" id="KAF9535153.1"/>
    </source>
</evidence>
<evidence type="ECO:0008006" key="3">
    <source>
        <dbReference type="Google" id="ProtNLM"/>
    </source>
</evidence>
<keyword evidence="2" id="KW-1185">Reference proteome</keyword>